<dbReference type="PROSITE" id="PS00519">
    <property type="entry name" value="HTH_ASNC_1"/>
    <property type="match status" value="1"/>
</dbReference>
<dbReference type="CDD" id="cd00090">
    <property type="entry name" value="HTH_ARSR"/>
    <property type="match status" value="1"/>
</dbReference>
<dbReference type="PRINTS" id="PR00033">
    <property type="entry name" value="HTHASNC"/>
</dbReference>
<dbReference type="PANTHER" id="PTHR30154">
    <property type="entry name" value="LEUCINE-RESPONSIVE REGULATORY PROTEIN"/>
    <property type="match status" value="1"/>
</dbReference>
<dbReference type="InterPro" id="IPR019887">
    <property type="entry name" value="Tscrpt_reg_AsnC/Lrp_C"/>
</dbReference>
<dbReference type="SMART" id="SM00344">
    <property type="entry name" value="HTH_ASNC"/>
    <property type="match status" value="1"/>
</dbReference>
<evidence type="ECO:0000256" key="3">
    <source>
        <dbReference type="ARBA" id="ARBA00023163"/>
    </source>
</evidence>
<accession>A0ABT4JTU1</accession>
<keyword evidence="1" id="KW-0805">Transcription regulation</keyword>
<evidence type="ECO:0000256" key="2">
    <source>
        <dbReference type="ARBA" id="ARBA00023125"/>
    </source>
</evidence>
<dbReference type="EMBL" id="JAPUBN010000015">
    <property type="protein sequence ID" value="MCZ2721808.1"/>
    <property type="molecule type" value="Genomic_DNA"/>
</dbReference>
<evidence type="ECO:0000256" key="1">
    <source>
        <dbReference type="ARBA" id="ARBA00023015"/>
    </source>
</evidence>
<feature type="domain" description="HTH asnC-type" evidence="4">
    <location>
        <begin position="6"/>
        <end position="67"/>
    </location>
</feature>
<dbReference type="SUPFAM" id="SSF46785">
    <property type="entry name" value="Winged helix' DNA-binding domain"/>
    <property type="match status" value="1"/>
</dbReference>
<evidence type="ECO:0000313" key="6">
    <source>
        <dbReference type="Proteomes" id="UP001149719"/>
    </source>
</evidence>
<dbReference type="InterPro" id="IPR019888">
    <property type="entry name" value="Tscrpt_reg_AsnC-like"/>
</dbReference>
<evidence type="ECO:0000313" key="5">
    <source>
        <dbReference type="EMBL" id="MCZ2721808.1"/>
    </source>
</evidence>
<dbReference type="SUPFAM" id="SSF54909">
    <property type="entry name" value="Dimeric alpha+beta barrel"/>
    <property type="match status" value="1"/>
</dbReference>
<dbReference type="InterPro" id="IPR036388">
    <property type="entry name" value="WH-like_DNA-bd_sf"/>
</dbReference>
<organism evidence="5 6">
    <name type="scientific">Marinomonas phaeophyticola</name>
    <dbReference type="NCBI Taxonomy" id="3004091"/>
    <lineage>
        <taxon>Bacteria</taxon>
        <taxon>Pseudomonadati</taxon>
        <taxon>Pseudomonadota</taxon>
        <taxon>Gammaproteobacteria</taxon>
        <taxon>Oceanospirillales</taxon>
        <taxon>Oceanospirillaceae</taxon>
        <taxon>Marinomonas</taxon>
    </lineage>
</organism>
<keyword evidence="2" id="KW-0238">DNA-binding</keyword>
<gene>
    <name evidence="5" type="ORF">O1D97_09140</name>
</gene>
<dbReference type="Pfam" id="PF01037">
    <property type="entry name" value="AsnC_trans_reg"/>
    <property type="match status" value="1"/>
</dbReference>
<dbReference type="PANTHER" id="PTHR30154:SF34">
    <property type="entry name" value="TRANSCRIPTIONAL REGULATOR AZLB"/>
    <property type="match status" value="1"/>
</dbReference>
<comment type="caution">
    <text evidence="5">The sequence shown here is derived from an EMBL/GenBank/DDBJ whole genome shotgun (WGS) entry which is preliminary data.</text>
</comment>
<name>A0ABT4JTU1_9GAMM</name>
<dbReference type="Gene3D" id="1.10.10.10">
    <property type="entry name" value="Winged helix-like DNA-binding domain superfamily/Winged helix DNA-binding domain"/>
    <property type="match status" value="1"/>
</dbReference>
<dbReference type="RefSeq" id="WP_269124906.1">
    <property type="nucleotide sequence ID" value="NZ_JAPUBN010000015.1"/>
</dbReference>
<dbReference type="InterPro" id="IPR019885">
    <property type="entry name" value="Tscrpt_reg_HTH_AsnC-type_CS"/>
</dbReference>
<keyword evidence="6" id="KW-1185">Reference proteome</keyword>
<dbReference type="Gene3D" id="3.30.70.920">
    <property type="match status" value="1"/>
</dbReference>
<evidence type="ECO:0000259" key="4">
    <source>
        <dbReference type="PROSITE" id="PS50956"/>
    </source>
</evidence>
<reference evidence="5" key="1">
    <citation type="submission" date="2022-12" db="EMBL/GenBank/DDBJ databases">
        <title>Marinomonas 15G1-11 sp. nov, isolated from marine algae.</title>
        <authorList>
            <person name="Butt M."/>
            <person name="Choi D.G."/>
            <person name="Kim J.M."/>
            <person name="Lee J.K."/>
            <person name="Baek J.H."/>
            <person name="Jeon C.O."/>
        </authorList>
    </citation>
    <scope>NUCLEOTIDE SEQUENCE</scope>
    <source>
        <strain evidence="5">15G1-11</strain>
    </source>
</reference>
<keyword evidence="3" id="KW-0804">Transcription</keyword>
<dbReference type="PROSITE" id="PS50956">
    <property type="entry name" value="HTH_ASNC_2"/>
    <property type="match status" value="1"/>
</dbReference>
<dbReference type="InterPro" id="IPR011991">
    <property type="entry name" value="ArsR-like_HTH"/>
</dbReference>
<dbReference type="InterPro" id="IPR000485">
    <property type="entry name" value="AsnC-type_HTH_dom"/>
</dbReference>
<protein>
    <submittedName>
        <fullName evidence="5">Lrp/AsnC family transcriptional regulator</fullName>
    </submittedName>
</protein>
<proteinExistence type="predicted"/>
<dbReference type="InterPro" id="IPR036390">
    <property type="entry name" value="WH_DNA-bd_sf"/>
</dbReference>
<sequence length="156" mass="17907">MTEIHLDRTDYKIIRALEQDGRASNIQIADIVNLSQSQCLRRIRKLEENGVIDGYHAHINYEKLGYNIVAWSLVTVNKDLLNARDDVMRFLQEDSRAVSVFGVTGDVDLMVEIHVKDMQEFTDLIVKHLYQHPAVLSTKSYIKLDTAKLRGMAVTY</sequence>
<dbReference type="Proteomes" id="UP001149719">
    <property type="component" value="Unassembled WGS sequence"/>
</dbReference>
<dbReference type="InterPro" id="IPR011008">
    <property type="entry name" value="Dimeric_a/b-barrel"/>
</dbReference>
<dbReference type="Pfam" id="PF13412">
    <property type="entry name" value="HTH_24"/>
    <property type="match status" value="1"/>
</dbReference>